<dbReference type="Gene3D" id="1.20.1280.50">
    <property type="match status" value="1"/>
</dbReference>
<feature type="coiled-coil region" evidence="1">
    <location>
        <begin position="34"/>
        <end position="61"/>
    </location>
</feature>
<evidence type="ECO:0000313" key="4">
    <source>
        <dbReference type="Proteomes" id="UP001221142"/>
    </source>
</evidence>
<sequence>MSHSQSPTMENILADLQLGQPGTPSYERQVKACIQAAESNLARIESQIRDLTRLRDREEQLISALKPLVAPIRRVPPELLLEIFHAAFKCDELGWLKQVLAIASVCGHWRRLACTCPRLWNRLLKVDIQKAPSEEYLVIAKTFLERSGVLPIPVGLHHEHEEAAPLVEYLYTLAPRWVSLYFDSSHIGRLCDLPTDALTTLKSLTVHSHMEISASSPLQVFLGAPHLRHVFLNVWNLRAFPMPWSQLTTLTIHCLAEPAQHYLEILVQCTNVVTVEFMGLRPWSERPPSFSQPVRLEKIQKFALEFVVDQESEEQPIMPFFSCLALPSLTTLELNYECGTSWSSPDFTLFQHRSPKIEEFKLHGPDMDINDLISLVREFSNLVELNLHYCGFDGLDTLTSILELFQCSQEIVPVTPRLRRLSILSAVMEDLAESVLEKTISSRWWTGTPPTPAHVARWESIMITGGKIRTFSQGFVKMMAQFRRDGLRVVVG</sequence>
<dbReference type="InterPro" id="IPR032675">
    <property type="entry name" value="LRR_dom_sf"/>
</dbReference>
<dbReference type="SUPFAM" id="SSF52058">
    <property type="entry name" value="L domain-like"/>
    <property type="match status" value="1"/>
</dbReference>
<accession>A0AAD7CCG3</accession>
<gene>
    <name evidence="3" type="ORF">FB45DRAFT_298211</name>
</gene>
<dbReference type="EMBL" id="JARKIF010000003">
    <property type="protein sequence ID" value="KAJ7644616.1"/>
    <property type="molecule type" value="Genomic_DNA"/>
</dbReference>
<dbReference type="Proteomes" id="UP001221142">
    <property type="component" value="Unassembled WGS sequence"/>
</dbReference>
<feature type="domain" description="F-box" evidence="2">
    <location>
        <begin position="73"/>
        <end position="123"/>
    </location>
</feature>
<name>A0AAD7CCG3_9AGAR</name>
<proteinExistence type="predicted"/>
<comment type="caution">
    <text evidence="3">The sequence shown here is derived from an EMBL/GenBank/DDBJ whole genome shotgun (WGS) entry which is preliminary data.</text>
</comment>
<dbReference type="AlphaFoldDB" id="A0AAD7CCG3"/>
<evidence type="ECO:0000313" key="3">
    <source>
        <dbReference type="EMBL" id="KAJ7644616.1"/>
    </source>
</evidence>
<dbReference type="SUPFAM" id="SSF81383">
    <property type="entry name" value="F-box domain"/>
    <property type="match status" value="1"/>
</dbReference>
<evidence type="ECO:0000259" key="2">
    <source>
        <dbReference type="Pfam" id="PF12937"/>
    </source>
</evidence>
<dbReference type="Gene3D" id="3.80.10.10">
    <property type="entry name" value="Ribonuclease Inhibitor"/>
    <property type="match status" value="1"/>
</dbReference>
<protein>
    <recommendedName>
        <fullName evidence="2">F-box domain-containing protein</fullName>
    </recommendedName>
</protein>
<reference evidence="3" key="1">
    <citation type="submission" date="2023-03" db="EMBL/GenBank/DDBJ databases">
        <title>Massive genome expansion in bonnet fungi (Mycena s.s.) driven by repeated elements and novel gene families across ecological guilds.</title>
        <authorList>
            <consortium name="Lawrence Berkeley National Laboratory"/>
            <person name="Harder C.B."/>
            <person name="Miyauchi S."/>
            <person name="Viragh M."/>
            <person name="Kuo A."/>
            <person name="Thoen E."/>
            <person name="Andreopoulos B."/>
            <person name="Lu D."/>
            <person name="Skrede I."/>
            <person name="Drula E."/>
            <person name="Henrissat B."/>
            <person name="Morin E."/>
            <person name="Kohler A."/>
            <person name="Barry K."/>
            <person name="LaButti K."/>
            <person name="Morin E."/>
            <person name="Salamov A."/>
            <person name="Lipzen A."/>
            <person name="Mereny Z."/>
            <person name="Hegedus B."/>
            <person name="Baldrian P."/>
            <person name="Stursova M."/>
            <person name="Weitz H."/>
            <person name="Taylor A."/>
            <person name="Grigoriev I.V."/>
            <person name="Nagy L.G."/>
            <person name="Martin F."/>
            <person name="Kauserud H."/>
        </authorList>
    </citation>
    <scope>NUCLEOTIDE SEQUENCE</scope>
    <source>
        <strain evidence="3">9284</strain>
    </source>
</reference>
<keyword evidence="1" id="KW-0175">Coiled coil</keyword>
<keyword evidence="4" id="KW-1185">Reference proteome</keyword>
<organism evidence="3 4">
    <name type="scientific">Roridomyces roridus</name>
    <dbReference type="NCBI Taxonomy" id="1738132"/>
    <lineage>
        <taxon>Eukaryota</taxon>
        <taxon>Fungi</taxon>
        <taxon>Dikarya</taxon>
        <taxon>Basidiomycota</taxon>
        <taxon>Agaricomycotina</taxon>
        <taxon>Agaricomycetes</taxon>
        <taxon>Agaricomycetidae</taxon>
        <taxon>Agaricales</taxon>
        <taxon>Marasmiineae</taxon>
        <taxon>Mycenaceae</taxon>
        <taxon>Roridomyces</taxon>
    </lineage>
</organism>
<dbReference type="InterPro" id="IPR036047">
    <property type="entry name" value="F-box-like_dom_sf"/>
</dbReference>
<dbReference type="InterPro" id="IPR001810">
    <property type="entry name" value="F-box_dom"/>
</dbReference>
<dbReference type="Pfam" id="PF12937">
    <property type="entry name" value="F-box-like"/>
    <property type="match status" value="1"/>
</dbReference>
<evidence type="ECO:0000256" key="1">
    <source>
        <dbReference type="SAM" id="Coils"/>
    </source>
</evidence>